<dbReference type="InterPro" id="IPR044730">
    <property type="entry name" value="RNase_H-like_dom_plant"/>
</dbReference>
<evidence type="ECO:0000313" key="2">
    <source>
        <dbReference type="EnsemblPlants" id="QL09p011252:mrna:CDS:1"/>
    </source>
</evidence>
<evidence type="ECO:0000259" key="1">
    <source>
        <dbReference type="Pfam" id="PF13456"/>
    </source>
</evidence>
<sequence>MWASCHWSQAALHPPPLRFCDFLDRFLQVGEDYRKELFAVITWSLWNRRNAIHFGWQAHPLSQICIVASSLLQEFLAIQVIKPRPILQQQWRPPDCGTHKINFDAAVFGATNSVGIGVIVRDWRGEPVGALSMAVSMANSVSDLEVVACRRAVNFEAELGLHGVTFEGDSAIVINVVSQGNVVLATYENIMEDIRSLSSSFLSWFFTYVHRSGNVVADFLAKKARYLDGCQLWTSTMPEDTMAVASFDVL</sequence>
<dbReference type="OMA" id="INTIWCP"/>
<dbReference type="PANTHER" id="PTHR47074">
    <property type="entry name" value="BNAC02G40300D PROTEIN"/>
    <property type="match status" value="1"/>
</dbReference>
<dbReference type="InterPro" id="IPR012337">
    <property type="entry name" value="RNaseH-like_sf"/>
</dbReference>
<dbReference type="Proteomes" id="UP000594261">
    <property type="component" value="Chromosome 9"/>
</dbReference>
<dbReference type="RefSeq" id="XP_030936094.1">
    <property type="nucleotide sequence ID" value="XM_031080234.1"/>
</dbReference>
<keyword evidence="3" id="KW-1185">Reference proteome</keyword>
<dbReference type="InterPro" id="IPR002156">
    <property type="entry name" value="RNaseH_domain"/>
</dbReference>
<dbReference type="Gene3D" id="3.30.420.10">
    <property type="entry name" value="Ribonuclease H-like superfamily/Ribonuclease H"/>
    <property type="match status" value="1"/>
</dbReference>
<dbReference type="Gramene" id="QL09p011252:mrna">
    <property type="protein sequence ID" value="QL09p011252:mrna:CDS:1"/>
    <property type="gene ID" value="QL09p011252"/>
</dbReference>
<dbReference type="EMBL" id="LRBV02000009">
    <property type="status" value="NOT_ANNOTATED_CDS"/>
    <property type="molecule type" value="Genomic_DNA"/>
</dbReference>
<gene>
    <name evidence="2" type="primary">LOC115961217</name>
</gene>
<name>A0A7N2MHN1_QUELO</name>
<dbReference type="InParanoid" id="A0A7N2MHN1"/>
<dbReference type="InterPro" id="IPR052929">
    <property type="entry name" value="RNase_H-like_EbsB-rel"/>
</dbReference>
<dbReference type="Pfam" id="PF13456">
    <property type="entry name" value="RVT_3"/>
    <property type="match status" value="1"/>
</dbReference>
<evidence type="ECO:0000313" key="3">
    <source>
        <dbReference type="Proteomes" id="UP000594261"/>
    </source>
</evidence>
<dbReference type="KEGG" id="qlo:115961217"/>
<protein>
    <recommendedName>
        <fullName evidence="1">RNase H type-1 domain-containing protein</fullName>
    </recommendedName>
</protein>
<dbReference type="PANTHER" id="PTHR47074:SF48">
    <property type="entry name" value="POLYNUCLEOTIDYL TRANSFERASE, RIBONUCLEASE H-LIKE SUPERFAMILY PROTEIN"/>
    <property type="match status" value="1"/>
</dbReference>
<dbReference type="EnsemblPlants" id="QL09p011252:mrna">
    <property type="protein sequence ID" value="QL09p011252:mrna:CDS:1"/>
    <property type="gene ID" value="QL09p011252"/>
</dbReference>
<dbReference type="GO" id="GO:0003676">
    <property type="term" value="F:nucleic acid binding"/>
    <property type="evidence" value="ECO:0007669"/>
    <property type="project" value="InterPro"/>
</dbReference>
<dbReference type="AlphaFoldDB" id="A0A7N2MHN1"/>
<proteinExistence type="predicted"/>
<reference evidence="2 3" key="1">
    <citation type="journal article" date="2016" name="G3 (Bethesda)">
        <title>First Draft Assembly and Annotation of the Genome of a California Endemic Oak Quercus lobata Nee (Fagaceae).</title>
        <authorList>
            <person name="Sork V.L."/>
            <person name="Fitz-Gibbon S.T."/>
            <person name="Puiu D."/>
            <person name="Crepeau M."/>
            <person name="Gugger P.F."/>
            <person name="Sherman R."/>
            <person name="Stevens K."/>
            <person name="Langley C.H."/>
            <person name="Pellegrini M."/>
            <person name="Salzberg S.L."/>
        </authorList>
    </citation>
    <scope>NUCLEOTIDE SEQUENCE [LARGE SCALE GENOMIC DNA]</scope>
    <source>
        <strain evidence="2 3">cv. SW786</strain>
    </source>
</reference>
<accession>A0A7N2MHN1</accession>
<dbReference type="InterPro" id="IPR036397">
    <property type="entry name" value="RNaseH_sf"/>
</dbReference>
<dbReference type="CDD" id="cd06222">
    <property type="entry name" value="RNase_H_like"/>
    <property type="match status" value="1"/>
</dbReference>
<dbReference type="SUPFAM" id="SSF53098">
    <property type="entry name" value="Ribonuclease H-like"/>
    <property type="match status" value="1"/>
</dbReference>
<dbReference type="OrthoDB" id="968799at2759"/>
<dbReference type="GO" id="GO:0004523">
    <property type="term" value="F:RNA-DNA hybrid ribonuclease activity"/>
    <property type="evidence" value="ECO:0007669"/>
    <property type="project" value="InterPro"/>
</dbReference>
<organism evidence="2 3">
    <name type="scientific">Quercus lobata</name>
    <name type="common">Valley oak</name>
    <dbReference type="NCBI Taxonomy" id="97700"/>
    <lineage>
        <taxon>Eukaryota</taxon>
        <taxon>Viridiplantae</taxon>
        <taxon>Streptophyta</taxon>
        <taxon>Embryophyta</taxon>
        <taxon>Tracheophyta</taxon>
        <taxon>Spermatophyta</taxon>
        <taxon>Magnoliopsida</taxon>
        <taxon>eudicotyledons</taxon>
        <taxon>Gunneridae</taxon>
        <taxon>Pentapetalae</taxon>
        <taxon>rosids</taxon>
        <taxon>fabids</taxon>
        <taxon>Fagales</taxon>
        <taxon>Fagaceae</taxon>
        <taxon>Quercus</taxon>
    </lineage>
</organism>
<dbReference type="GeneID" id="115961217"/>
<reference evidence="2" key="2">
    <citation type="submission" date="2021-01" db="UniProtKB">
        <authorList>
            <consortium name="EnsemblPlants"/>
        </authorList>
    </citation>
    <scope>IDENTIFICATION</scope>
</reference>
<feature type="domain" description="RNase H type-1" evidence="1">
    <location>
        <begin position="102"/>
        <end position="224"/>
    </location>
</feature>